<dbReference type="GO" id="GO:0003824">
    <property type="term" value="F:catalytic activity"/>
    <property type="evidence" value="ECO:0007669"/>
    <property type="project" value="InterPro"/>
</dbReference>
<dbReference type="InParanoid" id="E6W1L7"/>
<dbReference type="PANTHER" id="PTHR21180:SF9">
    <property type="entry name" value="TYPE II SECRETION SYSTEM PROTEIN K"/>
    <property type="match status" value="1"/>
</dbReference>
<dbReference type="KEGG" id="din:Selin_1839"/>
<dbReference type="OrthoDB" id="9801154at2"/>
<dbReference type="InterPro" id="IPR023874">
    <property type="entry name" value="DNA_rSAM_put"/>
</dbReference>
<dbReference type="SUPFAM" id="SSF102114">
    <property type="entry name" value="Radical SAM enzymes"/>
    <property type="match status" value="1"/>
</dbReference>
<gene>
    <name evidence="6" type="ordered locus">Selin_1839</name>
</gene>
<dbReference type="InterPro" id="IPR058240">
    <property type="entry name" value="rSAM_sf"/>
</dbReference>
<keyword evidence="2" id="KW-0949">S-adenosyl-L-methionine</keyword>
<protein>
    <submittedName>
        <fullName evidence="6">Radical SAM domain-containing protein</fullName>
    </submittedName>
</protein>
<keyword evidence="5" id="KW-0411">Iron-sulfur</keyword>
<dbReference type="Proteomes" id="UP000002572">
    <property type="component" value="Chromosome"/>
</dbReference>
<sequence>MDLTRKLEVLSNSAKYDASCSSSGSSRQSPRHGTGAAVPSGVCHSWSADGRCVSLLKVLYTNLCIYDCAYCLSRRSNDIERASFTPNELARLTMDFYRRNFIEGLFLSSAVAVSPDHTMERMLRVLELLRWRHHFGGYIHLKLIPGASETLIQKASLLADRLSSNIELPSSGSLARLAPQKDKARLLAPMRQVKQLVQQGQDEARHLRHAPRHHRAGMTTQMIVGASDDSDHTILTLSENLYDSMGLKRVYYSAYVPLNQDSLLPPLTQEPPLLREHRLYQADWLLRFYGFRAAELLSRDLPNLDTRFDPKLFWALHHLESFPLHVESASYEELLRVPGIGVRGARQLVTARRQCRLREEDLKKLGIVMKRARFFLCLGGRYLGNSADLTRESLLESLLSRKQQRTRAKFAGAPALFDEPDLFDPSTDIRLSALSGEL</sequence>
<dbReference type="SFLD" id="SFLDG01102">
    <property type="entry name" value="Uncharacterised_Radical_SAM_Su"/>
    <property type="match status" value="1"/>
</dbReference>
<dbReference type="AlphaFoldDB" id="E6W1L7"/>
<accession>E6W1L7</accession>
<keyword evidence="3" id="KW-0479">Metal-binding</keyword>
<dbReference type="CDD" id="cd01335">
    <property type="entry name" value="Radical_SAM"/>
    <property type="match status" value="1"/>
</dbReference>
<evidence type="ECO:0000313" key="7">
    <source>
        <dbReference type="Proteomes" id="UP000002572"/>
    </source>
</evidence>
<evidence type="ECO:0000256" key="4">
    <source>
        <dbReference type="ARBA" id="ARBA00023004"/>
    </source>
</evidence>
<evidence type="ECO:0000256" key="1">
    <source>
        <dbReference type="ARBA" id="ARBA00001966"/>
    </source>
</evidence>
<dbReference type="SFLD" id="SFLDS00029">
    <property type="entry name" value="Radical_SAM"/>
    <property type="match status" value="1"/>
</dbReference>
<dbReference type="HOGENOM" id="CLU_033784_0_0_0"/>
<evidence type="ECO:0000313" key="6">
    <source>
        <dbReference type="EMBL" id="ADU66566.1"/>
    </source>
</evidence>
<comment type="cofactor">
    <cofactor evidence="1">
        <name>[4Fe-4S] cluster</name>
        <dbReference type="ChEBI" id="CHEBI:49883"/>
    </cofactor>
</comment>
<dbReference type="Gene3D" id="3.20.20.70">
    <property type="entry name" value="Aldolase class I"/>
    <property type="match status" value="1"/>
</dbReference>
<dbReference type="STRING" id="653733.Selin_1839"/>
<dbReference type="InterPro" id="IPR013785">
    <property type="entry name" value="Aldolase_TIM"/>
</dbReference>
<dbReference type="RefSeq" id="WP_013506446.1">
    <property type="nucleotide sequence ID" value="NC_014836.1"/>
</dbReference>
<dbReference type="InterPro" id="IPR007197">
    <property type="entry name" value="rSAM"/>
</dbReference>
<dbReference type="SUPFAM" id="SSF47781">
    <property type="entry name" value="RuvA domain 2-like"/>
    <property type="match status" value="1"/>
</dbReference>
<dbReference type="GO" id="GO:0046872">
    <property type="term" value="F:metal ion binding"/>
    <property type="evidence" value="ECO:0007669"/>
    <property type="project" value="UniProtKB-KW"/>
</dbReference>
<evidence type="ECO:0000256" key="5">
    <source>
        <dbReference type="ARBA" id="ARBA00023014"/>
    </source>
</evidence>
<dbReference type="GO" id="GO:0051536">
    <property type="term" value="F:iron-sulfur cluster binding"/>
    <property type="evidence" value="ECO:0007669"/>
    <property type="project" value="UniProtKB-KW"/>
</dbReference>
<dbReference type="EMBL" id="CP002432">
    <property type="protein sequence ID" value="ADU66566.1"/>
    <property type="molecule type" value="Genomic_DNA"/>
</dbReference>
<dbReference type="PANTHER" id="PTHR21180">
    <property type="entry name" value="ENDONUCLEASE/EXONUCLEASE/PHOSPHATASE FAMILY DOMAIN-CONTAINING PROTEIN 1"/>
    <property type="match status" value="1"/>
</dbReference>
<keyword evidence="4" id="KW-0408">Iron</keyword>
<dbReference type="InterPro" id="IPR051675">
    <property type="entry name" value="Endo/Exo/Phosphatase_dom_1"/>
</dbReference>
<dbReference type="NCBIfam" id="TIGR03916">
    <property type="entry name" value="rSAM_link_UDG"/>
    <property type="match status" value="1"/>
</dbReference>
<keyword evidence="7" id="KW-1185">Reference proteome</keyword>
<proteinExistence type="predicted"/>
<reference evidence="6 7" key="1">
    <citation type="submission" date="2010-12" db="EMBL/GenBank/DDBJ databases">
        <title>Complete sequence of Desulfurispirillum indicum S5.</title>
        <authorList>
            <consortium name="US DOE Joint Genome Institute"/>
            <person name="Lucas S."/>
            <person name="Copeland A."/>
            <person name="Lapidus A."/>
            <person name="Cheng J.-F."/>
            <person name="Goodwin L."/>
            <person name="Pitluck S."/>
            <person name="Chertkov O."/>
            <person name="Held B."/>
            <person name="Detter J.C."/>
            <person name="Han C."/>
            <person name="Tapia R."/>
            <person name="Land M."/>
            <person name="Hauser L."/>
            <person name="Kyrpides N."/>
            <person name="Ivanova N."/>
            <person name="Mikhailova N."/>
            <person name="Haggblom M."/>
            <person name="Rauschenbach I."/>
            <person name="Bini E."/>
            <person name="Woyke T."/>
        </authorList>
    </citation>
    <scope>NUCLEOTIDE SEQUENCE [LARGE SCALE GENOMIC DNA]</scope>
    <source>
        <strain evidence="7">ATCC BAA-1389 / DSM 22839 / S5</strain>
    </source>
</reference>
<organism evidence="6 7">
    <name type="scientific">Desulfurispirillum indicum (strain ATCC BAA-1389 / DSM 22839 / S5)</name>
    <dbReference type="NCBI Taxonomy" id="653733"/>
    <lineage>
        <taxon>Bacteria</taxon>
        <taxon>Pseudomonadati</taxon>
        <taxon>Chrysiogenota</taxon>
        <taxon>Chrysiogenia</taxon>
        <taxon>Chrysiogenales</taxon>
        <taxon>Chrysiogenaceae</taxon>
        <taxon>Desulfurispirillum</taxon>
    </lineage>
</organism>
<dbReference type="InterPro" id="IPR010994">
    <property type="entry name" value="RuvA_2-like"/>
</dbReference>
<name>E6W1L7_DESIS</name>
<evidence type="ECO:0000256" key="2">
    <source>
        <dbReference type="ARBA" id="ARBA00022691"/>
    </source>
</evidence>
<evidence type="ECO:0000256" key="3">
    <source>
        <dbReference type="ARBA" id="ARBA00022723"/>
    </source>
</evidence>
<dbReference type="eggNOG" id="COG4277">
    <property type="taxonomic scope" value="Bacteria"/>
</dbReference>